<feature type="compositionally biased region" description="Polar residues" evidence="4">
    <location>
        <begin position="74"/>
        <end position="83"/>
    </location>
</feature>
<evidence type="ECO:0000256" key="2">
    <source>
        <dbReference type="ARBA" id="ARBA00022884"/>
    </source>
</evidence>
<evidence type="ECO:0000256" key="3">
    <source>
        <dbReference type="PROSITE-ProRule" id="PRU00209"/>
    </source>
</evidence>
<evidence type="ECO:0000313" key="7">
    <source>
        <dbReference type="Proteomes" id="UP001141806"/>
    </source>
</evidence>
<dbReference type="PANTHER" id="PTHR11586:SF47">
    <property type="entry name" value="NUCLEIC ACID-BINDING, OB-FOLD-LIKE PROTEIN"/>
    <property type="match status" value="1"/>
</dbReference>
<dbReference type="Gene3D" id="2.40.50.140">
    <property type="entry name" value="Nucleic acid-binding proteins"/>
    <property type="match status" value="1"/>
</dbReference>
<accession>A0A9Q0KR17</accession>
<evidence type="ECO:0000313" key="6">
    <source>
        <dbReference type="EMBL" id="KAJ4974691.1"/>
    </source>
</evidence>
<keyword evidence="7" id="KW-1185">Reference proteome</keyword>
<dbReference type="AlphaFoldDB" id="A0A9Q0KR17"/>
<protein>
    <recommendedName>
        <fullName evidence="5">tRNA-binding domain-containing protein</fullName>
    </recommendedName>
</protein>
<sequence>MAAALKCGALLLCSKTCYSFQSTLTKPSLFCHLHLRKRFPSPLISSSRYFFLTSPKASDADSNLATSPPKPDSSADTPSSEPSIPQAESIKSLVDSLDIRVGRILKAWRHPEADSLYVEEVDVGEPEPRTICSGLVNYIPLDQIQGLQVVVLANLKPRNMRGIKSSGMLLAASDASHENVELLLPPEGSVSGERIWFGSEEKEAQVDPTSPNQVQKKKIWETVQPRLKINESCVAALEVEDQVLHPMRTSAGVVVSSTLKNARIS</sequence>
<evidence type="ECO:0000259" key="5">
    <source>
        <dbReference type="PROSITE" id="PS50886"/>
    </source>
</evidence>
<name>A0A9Q0KR17_9MAGN</name>
<dbReference type="InterPro" id="IPR002547">
    <property type="entry name" value="tRNA-bd_dom"/>
</dbReference>
<dbReference type="Pfam" id="PF01588">
    <property type="entry name" value="tRNA_bind"/>
    <property type="match status" value="1"/>
</dbReference>
<dbReference type="InterPro" id="IPR051270">
    <property type="entry name" value="Tyrosine-tRNA_ligase_regulator"/>
</dbReference>
<reference evidence="6" key="1">
    <citation type="journal article" date="2023" name="Plant J.">
        <title>The genome of the king protea, Protea cynaroides.</title>
        <authorList>
            <person name="Chang J."/>
            <person name="Duong T.A."/>
            <person name="Schoeman C."/>
            <person name="Ma X."/>
            <person name="Roodt D."/>
            <person name="Barker N."/>
            <person name="Li Z."/>
            <person name="Van de Peer Y."/>
            <person name="Mizrachi E."/>
        </authorList>
    </citation>
    <scope>NUCLEOTIDE SEQUENCE</scope>
    <source>
        <tissue evidence="6">Young leaves</tissue>
    </source>
</reference>
<keyword evidence="2 3" id="KW-0694">RNA-binding</keyword>
<dbReference type="SUPFAM" id="SSF50249">
    <property type="entry name" value="Nucleic acid-binding proteins"/>
    <property type="match status" value="1"/>
</dbReference>
<keyword evidence="1 3" id="KW-0820">tRNA-binding</keyword>
<dbReference type="CDD" id="cd02799">
    <property type="entry name" value="tRNA_bind_EMAP-II_like"/>
    <property type="match status" value="1"/>
</dbReference>
<proteinExistence type="predicted"/>
<feature type="region of interest" description="Disordered" evidence="4">
    <location>
        <begin position="58"/>
        <end position="87"/>
    </location>
</feature>
<dbReference type="PANTHER" id="PTHR11586">
    <property type="entry name" value="TRNA-AMINOACYLATION COFACTOR ARC1 FAMILY MEMBER"/>
    <property type="match status" value="1"/>
</dbReference>
<evidence type="ECO:0000256" key="4">
    <source>
        <dbReference type="SAM" id="MobiDB-lite"/>
    </source>
</evidence>
<dbReference type="EMBL" id="JAMYWD010000004">
    <property type="protein sequence ID" value="KAJ4974691.1"/>
    <property type="molecule type" value="Genomic_DNA"/>
</dbReference>
<evidence type="ECO:0000256" key="1">
    <source>
        <dbReference type="ARBA" id="ARBA00022555"/>
    </source>
</evidence>
<dbReference type="PROSITE" id="PS50886">
    <property type="entry name" value="TRBD"/>
    <property type="match status" value="1"/>
</dbReference>
<dbReference type="Proteomes" id="UP001141806">
    <property type="component" value="Unassembled WGS sequence"/>
</dbReference>
<dbReference type="GO" id="GO:0000049">
    <property type="term" value="F:tRNA binding"/>
    <property type="evidence" value="ECO:0007669"/>
    <property type="project" value="UniProtKB-UniRule"/>
</dbReference>
<feature type="domain" description="TRNA-binding" evidence="5">
    <location>
        <begin position="93"/>
        <end position="196"/>
    </location>
</feature>
<comment type="caution">
    <text evidence="6">The sequence shown here is derived from an EMBL/GenBank/DDBJ whole genome shotgun (WGS) entry which is preliminary data.</text>
</comment>
<dbReference type="FunFam" id="2.40.50.140:FF:000225">
    <property type="entry name" value="tyrosine--tRNA ligase, cytoplasmic"/>
    <property type="match status" value="1"/>
</dbReference>
<dbReference type="InterPro" id="IPR012340">
    <property type="entry name" value="NA-bd_OB-fold"/>
</dbReference>
<dbReference type="OrthoDB" id="19141at2759"/>
<organism evidence="6 7">
    <name type="scientific">Protea cynaroides</name>
    <dbReference type="NCBI Taxonomy" id="273540"/>
    <lineage>
        <taxon>Eukaryota</taxon>
        <taxon>Viridiplantae</taxon>
        <taxon>Streptophyta</taxon>
        <taxon>Embryophyta</taxon>
        <taxon>Tracheophyta</taxon>
        <taxon>Spermatophyta</taxon>
        <taxon>Magnoliopsida</taxon>
        <taxon>Proteales</taxon>
        <taxon>Proteaceae</taxon>
        <taxon>Protea</taxon>
    </lineage>
</organism>
<gene>
    <name evidence="6" type="ORF">NE237_007865</name>
</gene>